<evidence type="ECO:0000256" key="1">
    <source>
        <dbReference type="ARBA" id="ARBA00022679"/>
    </source>
</evidence>
<evidence type="ECO:0000313" key="3">
    <source>
        <dbReference type="Proteomes" id="UP000251835"/>
    </source>
</evidence>
<dbReference type="InterPro" id="IPR002060">
    <property type="entry name" value="Squ/phyt_synthse"/>
</dbReference>
<protein>
    <submittedName>
        <fullName evidence="2">Phytoene/squalene synthetase</fullName>
    </submittedName>
</protein>
<keyword evidence="3" id="KW-1185">Reference proteome</keyword>
<dbReference type="Proteomes" id="UP000251835">
    <property type="component" value="Unassembled WGS sequence"/>
</dbReference>
<dbReference type="Pfam" id="PF00494">
    <property type="entry name" value="SQS_PSY"/>
    <property type="match status" value="1"/>
</dbReference>
<dbReference type="AlphaFoldDB" id="A0A7L4UN03"/>
<dbReference type="EMBL" id="QENZ01000008">
    <property type="protein sequence ID" value="PVX49214.1"/>
    <property type="molecule type" value="Genomic_DNA"/>
</dbReference>
<reference evidence="2 3" key="1">
    <citation type="submission" date="2018-05" db="EMBL/GenBank/DDBJ databases">
        <title>Genomic Encyclopedia of Type Strains, Phase IV (KMG-IV): sequencing the most valuable type-strain genomes for metagenomic binning, comparative biology and taxonomic classification.</title>
        <authorList>
            <person name="Goeker M."/>
        </authorList>
    </citation>
    <scope>NUCLEOTIDE SEQUENCE [LARGE SCALE GENOMIC DNA]</scope>
    <source>
        <strain evidence="2 3">DSM 28579</strain>
    </source>
</reference>
<dbReference type="GO" id="GO:0004311">
    <property type="term" value="F:geranylgeranyl diphosphate synthase activity"/>
    <property type="evidence" value="ECO:0007669"/>
    <property type="project" value="InterPro"/>
</dbReference>
<dbReference type="OrthoDB" id="9787280at2"/>
<dbReference type="PROSITE" id="PS01045">
    <property type="entry name" value="SQUALEN_PHYTOEN_SYN_2"/>
    <property type="match status" value="1"/>
</dbReference>
<dbReference type="RefSeq" id="WP_116497058.1">
    <property type="nucleotide sequence ID" value="NZ_QENZ01000008.1"/>
</dbReference>
<dbReference type="GO" id="GO:0016117">
    <property type="term" value="P:carotenoid biosynthetic process"/>
    <property type="evidence" value="ECO:0007669"/>
    <property type="project" value="UniProtKB-ARBA"/>
</dbReference>
<accession>A0A7L4UN03</accession>
<dbReference type="CDD" id="cd00683">
    <property type="entry name" value="Trans_IPPS_HH"/>
    <property type="match status" value="1"/>
</dbReference>
<dbReference type="GO" id="GO:0051996">
    <property type="term" value="F:squalene synthase [NAD(P)H] activity"/>
    <property type="evidence" value="ECO:0007669"/>
    <property type="project" value="InterPro"/>
</dbReference>
<comment type="caution">
    <text evidence="2">The sequence shown here is derived from an EMBL/GenBank/DDBJ whole genome shotgun (WGS) entry which is preliminary data.</text>
</comment>
<dbReference type="SFLD" id="SFLDG01018">
    <property type="entry name" value="Squalene/Phytoene_Synthase_Lik"/>
    <property type="match status" value="1"/>
</dbReference>
<dbReference type="InterPro" id="IPR044843">
    <property type="entry name" value="Trans_IPPS_bact-type"/>
</dbReference>
<dbReference type="Gene3D" id="1.10.600.10">
    <property type="entry name" value="Farnesyl Diphosphate Synthase"/>
    <property type="match status" value="1"/>
</dbReference>
<dbReference type="InterPro" id="IPR019845">
    <property type="entry name" value="Squalene/phytoene_synthase_CS"/>
</dbReference>
<dbReference type="SUPFAM" id="SSF48576">
    <property type="entry name" value="Terpenoid synthases"/>
    <property type="match status" value="1"/>
</dbReference>
<gene>
    <name evidence="2" type="ORF">C7377_1858</name>
</gene>
<dbReference type="SFLD" id="SFLDS00005">
    <property type="entry name" value="Isoprenoid_Synthase_Type_I"/>
    <property type="match status" value="1"/>
</dbReference>
<dbReference type="InterPro" id="IPR008949">
    <property type="entry name" value="Isoprenoid_synthase_dom_sf"/>
</dbReference>
<dbReference type="SFLD" id="SFLDG01212">
    <property type="entry name" value="Phytoene_synthase_like"/>
    <property type="match status" value="1"/>
</dbReference>
<evidence type="ECO:0000313" key="2">
    <source>
        <dbReference type="EMBL" id="PVX49214.1"/>
    </source>
</evidence>
<dbReference type="InterPro" id="IPR033904">
    <property type="entry name" value="Trans_IPPS_HH"/>
</dbReference>
<organism evidence="2 3">
    <name type="scientific">Balneicella halophila</name>
    <dbReference type="NCBI Taxonomy" id="1537566"/>
    <lineage>
        <taxon>Bacteria</taxon>
        <taxon>Pseudomonadati</taxon>
        <taxon>Bacteroidota</taxon>
        <taxon>Bacteroidia</taxon>
        <taxon>Bacteroidales</taxon>
        <taxon>Balneicellaceae</taxon>
        <taxon>Balneicella</taxon>
    </lineage>
</organism>
<proteinExistence type="predicted"/>
<dbReference type="PANTHER" id="PTHR31480">
    <property type="entry name" value="BIFUNCTIONAL LYCOPENE CYCLASE/PHYTOENE SYNTHASE"/>
    <property type="match status" value="1"/>
</dbReference>
<keyword evidence="1" id="KW-0808">Transferase</keyword>
<sequence length="280" mass="32295">MNVDFYIENSYHISKLITKKYSTSFSLATSLLEKEKKRAIYAVYGFVRLADEIVDSLDGFDKAFLLNKLNDDLNYALENDISTNTVLVAFADTVKKYKINHALIKSFMDSMEYDLSKTTYDSHADLDKYIYGSANVVGLMCLKIFCNGESCLYESLELPAQRLGSAFQKVNFLRDIKEDIQSLGRTYFPEITEGELNEENIKHIELSIKKDFDEAWVGIKQLPGRSKLAVALAYYYYNGLFKKILRTPPEKIMSKRIRISNIRKYLIILKTAFMYKAKLI</sequence>
<name>A0A7L4UN03_BALHA</name>